<keyword evidence="4" id="KW-0249">Electron transport</keyword>
<evidence type="ECO:0000256" key="2">
    <source>
        <dbReference type="ARBA" id="ARBA00020570"/>
    </source>
</evidence>
<feature type="site" description="Contributes to redox potential value" evidence="8">
    <location>
        <position position="31"/>
    </location>
</feature>
<comment type="caution">
    <text evidence="11">The sequence shown here is derived from an EMBL/GenBank/DDBJ whole genome shotgun (WGS) entry which is preliminary data.</text>
</comment>
<dbReference type="Proteomes" id="UP000537131">
    <property type="component" value="Unassembled WGS sequence"/>
</dbReference>
<dbReference type="Gene3D" id="3.40.30.10">
    <property type="entry name" value="Glutaredoxin"/>
    <property type="match status" value="1"/>
</dbReference>
<name>A0A7Y0EJ92_9CLOT</name>
<dbReference type="InterPro" id="IPR036249">
    <property type="entry name" value="Thioredoxin-like_sf"/>
</dbReference>
<dbReference type="InterPro" id="IPR013766">
    <property type="entry name" value="Thioredoxin_domain"/>
</dbReference>
<dbReference type="PIRSF" id="PIRSF000077">
    <property type="entry name" value="Thioredoxin"/>
    <property type="match status" value="1"/>
</dbReference>
<feature type="active site" description="Nucleophile" evidence="8">
    <location>
        <position position="29"/>
    </location>
</feature>
<keyword evidence="3" id="KW-0813">Transport</keyword>
<gene>
    <name evidence="11" type="ORF">HBE96_17925</name>
</gene>
<dbReference type="CDD" id="cd02947">
    <property type="entry name" value="TRX_family"/>
    <property type="match status" value="1"/>
</dbReference>
<dbReference type="SUPFAM" id="SSF52833">
    <property type="entry name" value="Thioredoxin-like"/>
    <property type="match status" value="1"/>
</dbReference>
<evidence type="ECO:0000256" key="1">
    <source>
        <dbReference type="ARBA" id="ARBA00008987"/>
    </source>
</evidence>
<dbReference type="InterPro" id="IPR017937">
    <property type="entry name" value="Thioredoxin_CS"/>
</dbReference>
<dbReference type="Pfam" id="PF00085">
    <property type="entry name" value="Thioredoxin"/>
    <property type="match status" value="1"/>
</dbReference>
<evidence type="ECO:0000313" key="11">
    <source>
        <dbReference type="EMBL" id="NMM64496.1"/>
    </source>
</evidence>
<feature type="disulfide bond" description="Redox-active" evidence="9">
    <location>
        <begin position="29"/>
        <end position="32"/>
    </location>
</feature>
<evidence type="ECO:0000256" key="5">
    <source>
        <dbReference type="ARBA" id="ARBA00023157"/>
    </source>
</evidence>
<evidence type="ECO:0000256" key="3">
    <source>
        <dbReference type="ARBA" id="ARBA00022448"/>
    </source>
</evidence>
<feature type="site" description="Contributes to redox potential value" evidence="8">
    <location>
        <position position="30"/>
    </location>
</feature>
<evidence type="ECO:0000313" key="12">
    <source>
        <dbReference type="Proteomes" id="UP000537131"/>
    </source>
</evidence>
<dbReference type="AlphaFoldDB" id="A0A7Y0EJ92"/>
<evidence type="ECO:0000256" key="8">
    <source>
        <dbReference type="PIRSR" id="PIRSR000077-1"/>
    </source>
</evidence>
<keyword evidence="6 9" id="KW-0676">Redox-active center</keyword>
<feature type="domain" description="Thioredoxin" evidence="10">
    <location>
        <begin position="1"/>
        <end position="104"/>
    </location>
</feature>
<dbReference type="GO" id="GO:0015035">
    <property type="term" value="F:protein-disulfide reductase activity"/>
    <property type="evidence" value="ECO:0007669"/>
    <property type="project" value="InterPro"/>
</dbReference>
<feature type="active site" description="Nucleophile" evidence="8">
    <location>
        <position position="32"/>
    </location>
</feature>
<evidence type="ECO:0000256" key="7">
    <source>
        <dbReference type="PIRNR" id="PIRNR000077"/>
    </source>
</evidence>
<dbReference type="RefSeq" id="WP_169299092.1">
    <property type="nucleotide sequence ID" value="NZ_JABBNI010000041.1"/>
</dbReference>
<keyword evidence="5 9" id="KW-1015">Disulfide bond</keyword>
<sequence>MAIIHANENNYDEVVKEGFVIVDLYGENCTPCMMFSKVIEELNYELDFINVVKVNTTQNESIAAKNDVTAVPTILFMKDGEVMDRHIGFMNLEQVKEKIGQYLY</sequence>
<feature type="site" description="Deprotonates C-terminal active site Cys" evidence="8">
    <location>
        <position position="23"/>
    </location>
</feature>
<dbReference type="PANTHER" id="PTHR45663:SF11">
    <property type="entry name" value="GEO12009P1"/>
    <property type="match status" value="1"/>
</dbReference>
<accession>A0A7Y0EJ92</accession>
<evidence type="ECO:0000256" key="4">
    <source>
        <dbReference type="ARBA" id="ARBA00022982"/>
    </source>
</evidence>
<dbReference type="InterPro" id="IPR005746">
    <property type="entry name" value="Thioredoxin"/>
</dbReference>
<dbReference type="PANTHER" id="PTHR45663">
    <property type="entry name" value="GEO12009P1"/>
    <property type="match status" value="1"/>
</dbReference>
<dbReference type="PROSITE" id="PS00194">
    <property type="entry name" value="THIOREDOXIN_1"/>
    <property type="match status" value="1"/>
</dbReference>
<dbReference type="EMBL" id="JABBNI010000041">
    <property type="protein sequence ID" value="NMM64496.1"/>
    <property type="molecule type" value="Genomic_DNA"/>
</dbReference>
<dbReference type="PROSITE" id="PS51352">
    <property type="entry name" value="THIOREDOXIN_2"/>
    <property type="match status" value="1"/>
</dbReference>
<evidence type="ECO:0000259" key="10">
    <source>
        <dbReference type="PROSITE" id="PS51352"/>
    </source>
</evidence>
<reference evidence="11 12" key="2">
    <citation type="submission" date="2020-06" db="EMBL/GenBank/DDBJ databases">
        <title>Complete Genome Sequence of Clostridium muelleri sp. nov. P21T, an Acid-Alcohol Producing Acetogen Isolated from Old Hay.</title>
        <authorList>
            <person name="Duncan K.E."/>
            <person name="Tanner R.S."/>
        </authorList>
    </citation>
    <scope>NUCLEOTIDE SEQUENCE [LARGE SCALE GENOMIC DNA]</scope>
    <source>
        <strain evidence="11 12">P21</strain>
    </source>
</reference>
<reference evidence="11 12" key="1">
    <citation type="submission" date="2020-04" db="EMBL/GenBank/DDBJ databases">
        <authorList>
            <person name="Doyle D.A."/>
        </authorList>
    </citation>
    <scope>NUCLEOTIDE SEQUENCE [LARGE SCALE GENOMIC DNA]</scope>
    <source>
        <strain evidence="11 12">P21</strain>
    </source>
</reference>
<proteinExistence type="inferred from homology"/>
<evidence type="ECO:0000256" key="9">
    <source>
        <dbReference type="PIRSR" id="PIRSR000077-4"/>
    </source>
</evidence>
<organism evidence="11 12">
    <name type="scientific">Clostridium muellerianum</name>
    <dbReference type="NCBI Taxonomy" id="2716538"/>
    <lineage>
        <taxon>Bacteria</taxon>
        <taxon>Bacillati</taxon>
        <taxon>Bacillota</taxon>
        <taxon>Clostridia</taxon>
        <taxon>Eubacteriales</taxon>
        <taxon>Clostridiaceae</taxon>
        <taxon>Clostridium</taxon>
    </lineage>
</organism>
<protein>
    <recommendedName>
        <fullName evidence="2 7">Thioredoxin</fullName>
    </recommendedName>
</protein>
<comment type="similarity">
    <text evidence="1 7">Belongs to the thioredoxin family.</text>
</comment>
<dbReference type="GO" id="GO:0005829">
    <property type="term" value="C:cytosol"/>
    <property type="evidence" value="ECO:0007669"/>
    <property type="project" value="TreeGrafter"/>
</dbReference>
<keyword evidence="12" id="KW-1185">Reference proteome</keyword>
<dbReference type="GO" id="GO:0045454">
    <property type="term" value="P:cell redox homeostasis"/>
    <property type="evidence" value="ECO:0007669"/>
    <property type="project" value="TreeGrafter"/>
</dbReference>
<evidence type="ECO:0000256" key="6">
    <source>
        <dbReference type="ARBA" id="ARBA00023284"/>
    </source>
</evidence>